<dbReference type="GO" id="GO:0004842">
    <property type="term" value="F:ubiquitin-protein transferase activity"/>
    <property type="evidence" value="ECO:0007669"/>
    <property type="project" value="InterPro"/>
</dbReference>
<evidence type="ECO:0000256" key="1">
    <source>
        <dbReference type="SAM" id="MobiDB-lite"/>
    </source>
</evidence>
<proteinExistence type="predicted"/>
<reference evidence="2 3" key="1">
    <citation type="journal article" date="2023" name="Hortic Res">
        <title>Pangenome of water caltrop reveals structural variations and asymmetric subgenome divergence after allopolyploidization.</title>
        <authorList>
            <person name="Zhang X."/>
            <person name="Chen Y."/>
            <person name="Wang L."/>
            <person name="Yuan Y."/>
            <person name="Fang M."/>
            <person name="Shi L."/>
            <person name="Lu R."/>
            <person name="Comes H.P."/>
            <person name="Ma Y."/>
            <person name="Chen Y."/>
            <person name="Huang G."/>
            <person name="Zhou Y."/>
            <person name="Zheng Z."/>
            <person name="Qiu Y."/>
        </authorList>
    </citation>
    <scope>NUCLEOTIDE SEQUENCE [LARGE SCALE GENOMIC DNA]</scope>
    <source>
        <strain evidence="2">F231</strain>
    </source>
</reference>
<dbReference type="Proteomes" id="UP001346149">
    <property type="component" value="Unassembled WGS sequence"/>
</dbReference>
<dbReference type="GO" id="GO:0016567">
    <property type="term" value="P:protein ubiquitination"/>
    <property type="evidence" value="ECO:0007669"/>
    <property type="project" value="InterPro"/>
</dbReference>
<dbReference type="SUPFAM" id="SSF57850">
    <property type="entry name" value="RING/U-box"/>
    <property type="match status" value="1"/>
</dbReference>
<feature type="compositionally biased region" description="Low complexity" evidence="1">
    <location>
        <begin position="45"/>
        <end position="55"/>
    </location>
</feature>
<organism evidence="2 3">
    <name type="scientific">Trapa natans</name>
    <name type="common">Water chestnut</name>
    <dbReference type="NCBI Taxonomy" id="22666"/>
    <lineage>
        <taxon>Eukaryota</taxon>
        <taxon>Viridiplantae</taxon>
        <taxon>Streptophyta</taxon>
        <taxon>Embryophyta</taxon>
        <taxon>Tracheophyta</taxon>
        <taxon>Spermatophyta</taxon>
        <taxon>Magnoliopsida</taxon>
        <taxon>eudicotyledons</taxon>
        <taxon>Gunneridae</taxon>
        <taxon>Pentapetalae</taxon>
        <taxon>rosids</taxon>
        <taxon>malvids</taxon>
        <taxon>Myrtales</taxon>
        <taxon>Lythraceae</taxon>
        <taxon>Trapa</taxon>
    </lineage>
</organism>
<dbReference type="AlphaFoldDB" id="A0AAN7LQX2"/>
<sequence length="274" mass="31312">MAFQPTEADDFEVILAEQRQEIAAAHALDYDFDYAFHLQMQEISGTSLPSSSRSPPQSPAKTDASAVLRYSDSSSVPATVMLEEMERYAREYYDRELCLAEFKRMREDLAVVFMIGSSLLRSLLSPRMSGRSMETTIKNPTRVYSKGLVSEEYIQDRKVPVVGIGVAIFDFKDNIILEIKKPWLDSSLNNQCSPSCCGESLLSISQMFCFNVKAGRRVPWHYNLSCTDYRTRSHTPEDVNLRSLATEKFWRQCPDCNHMVEPAFGCYHITCRQY</sequence>
<evidence type="ECO:0000313" key="3">
    <source>
        <dbReference type="Proteomes" id="UP001346149"/>
    </source>
</evidence>
<evidence type="ECO:0000313" key="2">
    <source>
        <dbReference type="EMBL" id="KAK4790856.1"/>
    </source>
</evidence>
<dbReference type="PANTHER" id="PTHR11685">
    <property type="entry name" value="RBR FAMILY RING FINGER AND IBR DOMAIN-CONTAINING"/>
    <property type="match status" value="1"/>
</dbReference>
<dbReference type="EMBL" id="JAXQNO010000009">
    <property type="protein sequence ID" value="KAK4790856.1"/>
    <property type="molecule type" value="Genomic_DNA"/>
</dbReference>
<feature type="region of interest" description="Disordered" evidence="1">
    <location>
        <begin position="45"/>
        <end position="65"/>
    </location>
</feature>
<dbReference type="Gene3D" id="1.20.120.1750">
    <property type="match status" value="1"/>
</dbReference>
<comment type="caution">
    <text evidence="2">The sequence shown here is derived from an EMBL/GenBank/DDBJ whole genome shotgun (WGS) entry which is preliminary data.</text>
</comment>
<dbReference type="InterPro" id="IPR031127">
    <property type="entry name" value="E3_UB_ligase_RBR"/>
</dbReference>
<name>A0AAN7LQX2_TRANT</name>
<protein>
    <submittedName>
        <fullName evidence="2">Uncharacterized protein</fullName>
    </submittedName>
</protein>
<accession>A0AAN7LQX2</accession>
<keyword evidence="3" id="KW-1185">Reference proteome</keyword>
<gene>
    <name evidence="2" type="ORF">SAY86_031269</name>
</gene>